<dbReference type="InterPro" id="IPR002797">
    <property type="entry name" value="Polysacc_synth"/>
</dbReference>
<evidence type="ECO:0000256" key="1">
    <source>
        <dbReference type="ARBA" id="ARBA00004141"/>
    </source>
</evidence>
<evidence type="ECO:0000313" key="6">
    <source>
        <dbReference type="EMBL" id="ARW20145.1"/>
    </source>
</evidence>
<evidence type="ECO:0000256" key="2">
    <source>
        <dbReference type="ARBA" id="ARBA00022692"/>
    </source>
</evidence>
<keyword evidence="3 5" id="KW-1133">Transmembrane helix</keyword>
<evidence type="ECO:0000313" key="7">
    <source>
        <dbReference type="Proteomes" id="UP000196118"/>
    </source>
</evidence>
<keyword evidence="4 5" id="KW-0472">Membrane</keyword>
<accession>A0A1Y0VPR2</accession>
<feature type="transmembrane region" description="Helical" evidence="5">
    <location>
        <begin position="7"/>
        <end position="26"/>
    </location>
</feature>
<sequence length="103" mass="11986">MKVVKNYLYNAFYQIFVLLVPLVTTPYLSRVLGPHGVGINSYTNSIIQYFILAGSIGIGMYGNRQIAFVRDDRENLTRTFYEIFFLRIITISIAYVFFIVFCY</sequence>
<dbReference type="PANTHER" id="PTHR43424:SF1">
    <property type="entry name" value="LOCUS PUTATIVE PROTEIN 1-RELATED"/>
    <property type="match status" value="1"/>
</dbReference>
<gene>
    <name evidence="6" type="ORF">S100892_01601</name>
</gene>
<dbReference type="EMBL" id="CP021474">
    <property type="protein sequence ID" value="ARW20145.1"/>
    <property type="molecule type" value="Genomic_DNA"/>
</dbReference>
<protein>
    <submittedName>
        <fullName evidence="6">Putative O-antigen transporter</fullName>
    </submittedName>
</protein>
<evidence type="ECO:0000256" key="5">
    <source>
        <dbReference type="SAM" id="Phobius"/>
    </source>
</evidence>
<feature type="transmembrane region" description="Helical" evidence="5">
    <location>
        <begin position="84"/>
        <end position="101"/>
    </location>
</feature>
<proteinExistence type="predicted"/>
<dbReference type="Proteomes" id="UP000196118">
    <property type="component" value="Chromosome"/>
</dbReference>
<evidence type="ECO:0000256" key="4">
    <source>
        <dbReference type="ARBA" id="ARBA00023136"/>
    </source>
</evidence>
<name>A0A1Y0VPR2_PEDPE</name>
<dbReference type="AlphaFoldDB" id="A0A1Y0VPR2"/>
<dbReference type="PANTHER" id="PTHR43424">
    <property type="entry name" value="LOCUS PUTATIVE PROTEIN 1-RELATED"/>
    <property type="match status" value="1"/>
</dbReference>
<keyword evidence="2 5" id="KW-0812">Transmembrane</keyword>
<dbReference type="InterPro" id="IPR052556">
    <property type="entry name" value="PolySynth_Transporter"/>
</dbReference>
<evidence type="ECO:0000256" key="3">
    <source>
        <dbReference type="ARBA" id="ARBA00022989"/>
    </source>
</evidence>
<comment type="subcellular location">
    <subcellularLocation>
        <location evidence="1">Membrane</location>
        <topology evidence="1">Multi-pass membrane protein</topology>
    </subcellularLocation>
</comment>
<feature type="transmembrane region" description="Helical" evidence="5">
    <location>
        <begin position="46"/>
        <end position="63"/>
    </location>
</feature>
<organism evidence="6 7">
    <name type="scientific">Pediococcus pentosaceus</name>
    <dbReference type="NCBI Taxonomy" id="1255"/>
    <lineage>
        <taxon>Bacteria</taxon>
        <taxon>Bacillati</taxon>
        <taxon>Bacillota</taxon>
        <taxon>Bacilli</taxon>
        <taxon>Lactobacillales</taxon>
        <taxon>Lactobacillaceae</taxon>
        <taxon>Pediococcus</taxon>
    </lineage>
</organism>
<dbReference type="Pfam" id="PF01943">
    <property type="entry name" value="Polysacc_synt"/>
    <property type="match status" value="1"/>
</dbReference>
<reference evidence="6 7" key="1">
    <citation type="submission" date="2017-05" db="EMBL/GenBank/DDBJ databases">
        <title>Genome sequence of Pediococcus pentosaceus strain SRCM100892.</title>
        <authorList>
            <person name="Cho S.H."/>
        </authorList>
    </citation>
    <scope>NUCLEOTIDE SEQUENCE [LARGE SCALE GENOMIC DNA]</scope>
    <source>
        <strain evidence="6 7">SRCM100892</strain>
    </source>
</reference>
<dbReference type="GO" id="GO:0016020">
    <property type="term" value="C:membrane"/>
    <property type="evidence" value="ECO:0007669"/>
    <property type="project" value="UniProtKB-SubCell"/>
</dbReference>